<organism evidence="3 4">
    <name type="scientific">Cytospora leucostoma</name>
    <dbReference type="NCBI Taxonomy" id="1230097"/>
    <lineage>
        <taxon>Eukaryota</taxon>
        <taxon>Fungi</taxon>
        <taxon>Dikarya</taxon>
        <taxon>Ascomycota</taxon>
        <taxon>Pezizomycotina</taxon>
        <taxon>Sordariomycetes</taxon>
        <taxon>Sordariomycetidae</taxon>
        <taxon>Diaporthales</taxon>
        <taxon>Cytosporaceae</taxon>
        <taxon>Cytospora</taxon>
    </lineage>
</organism>
<dbReference type="GO" id="GO:0033819">
    <property type="term" value="F:lipoyl(octanoyl) transferase activity"/>
    <property type="evidence" value="ECO:0007669"/>
    <property type="project" value="TreeGrafter"/>
</dbReference>
<dbReference type="PANTHER" id="PTHR10993">
    <property type="entry name" value="OCTANOYLTRANSFERASE"/>
    <property type="match status" value="1"/>
</dbReference>
<feature type="region of interest" description="Disordered" evidence="1">
    <location>
        <begin position="275"/>
        <end position="299"/>
    </location>
</feature>
<feature type="compositionally biased region" description="Low complexity" evidence="1">
    <location>
        <begin position="129"/>
        <end position="139"/>
    </location>
</feature>
<reference evidence="3 4" key="1">
    <citation type="submission" date="2015-09" db="EMBL/GenBank/DDBJ databases">
        <title>Host preference determinants of Valsa canker pathogens revealed by comparative genomics.</title>
        <authorList>
            <person name="Yin Z."/>
            <person name="Huang L."/>
        </authorList>
    </citation>
    <scope>NUCLEOTIDE SEQUENCE [LARGE SCALE GENOMIC DNA]</scope>
    <source>
        <strain evidence="3 4">SXYLt</strain>
    </source>
</reference>
<feature type="region of interest" description="Disordered" evidence="1">
    <location>
        <begin position="43"/>
        <end position="88"/>
    </location>
</feature>
<dbReference type="Pfam" id="PF21948">
    <property type="entry name" value="LplA-B_cat"/>
    <property type="match status" value="1"/>
</dbReference>
<dbReference type="EMBL" id="LKEB01000005">
    <property type="protein sequence ID" value="ROW16414.1"/>
    <property type="molecule type" value="Genomic_DNA"/>
</dbReference>
<feature type="compositionally biased region" description="Low complexity" evidence="1">
    <location>
        <begin position="45"/>
        <end position="56"/>
    </location>
</feature>
<feature type="compositionally biased region" description="Polar residues" evidence="1">
    <location>
        <begin position="57"/>
        <end position="67"/>
    </location>
</feature>
<sequence>MSPLRLRHIHLACSPTEGIYPSYKTAAALQEFLRRRLLDFKDAESSSARPSRAPSPTLISFTPQPTYTLGRRQASSGAGSASPGPSALSPAEIARLKAPLHIRSSLAHGLSEIGLGEPTQEGGEHNDNDTTTTAAQADPTHSEHVFNPAVLTSPRGGLATYHGPGQVVLWPVMVIRSPAPLGYRQFTVRCYSRLLEEATAGLLQRLFGLRGFTTEDPGVWVRTPPPRPAGSSGAAGGKGDEVGEGEVRKISALGIHLRRHVSSLGAAINLDMPTTRGGVASSTSSDNVSSPGGGVGEEQSNPWARFLACGLEGKGVTCVQEELRANGGAGIPGLHSEVVARAWAEELAKRMDLGEHGDVELVGRDEIADLVGTAEREGYLDEVGRDEL</sequence>
<evidence type="ECO:0000313" key="4">
    <source>
        <dbReference type="Proteomes" id="UP000285146"/>
    </source>
</evidence>
<dbReference type="InterPro" id="IPR004143">
    <property type="entry name" value="BPL_LPL_catalytic"/>
</dbReference>
<feature type="compositionally biased region" description="Low complexity" evidence="1">
    <location>
        <begin position="281"/>
        <end position="290"/>
    </location>
</feature>
<proteinExistence type="predicted"/>
<evidence type="ECO:0000256" key="1">
    <source>
        <dbReference type="SAM" id="MobiDB-lite"/>
    </source>
</evidence>
<dbReference type="Gene3D" id="3.30.930.10">
    <property type="entry name" value="Bira Bifunctional Protein, Domain 2"/>
    <property type="match status" value="1"/>
</dbReference>
<comment type="caution">
    <text evidence="3">The sequence shown here is derived from an EMBL/GenBank/DDBJ whole genome shotgun (WGS) entry which is preliminary data.</text>
</comment>
<dbReference type="AlphaFoldDB" id="A0A423XJI4"/>
<keyword evidence="4" id="KW-1185">Reference proteome</keyword>
<feature type="region of interest" description="Disordered" evidence="1">
    <location>
        <begin position="218"/>
        <end position="242"/>
    </location>
</feature>
<name>A0A423XJI4_9PEZI</name>
<dbReference type="Proteomes" id="UP000285146">
    <property type="component" value="Unassembled WGS sequence"/>
</dbReference>
<dbReference type="SUPFAM" id="SSF55681">
    <property type="entry name" value="Class II aaRS and biotin synthetases"/>
    <property type="match status" value="1"/>
</dbReference>
<dbReference type="STRING" id="1230097.A0A423XJI4"/>
<dbReference type="GO" id="GO:0009249">
    <property type="term" value="P:protein lipoylation"/>
    <property type="evidence" value="ECO:0007669"/>
    <property type="project" value="TreeGrafter"/>
</dbReference>
<feature type="compositionally biased region" description="Low complexity" evidence="1">
    <location>
        <begin position="74"/>
        <end position="88"/>
    </location>
</feature>
<evidence type="ECO:0000259" key="2">
    <source>
        <dbReference type="PROSITE" id="PS51733"/>
    </source>
</evidence>
<dbReference type="InterPro" id="IPR045864">
    <property type="entry name" value="aa-tRNA-synth_II/BPL/LPL"/>
</dbReference>
<protein>
    <recommendedName>
        <fullName evidence="2">BPL/LPL catalytic domain-containing protein</fullName>
    </recommendedName>
</protein>
<evidence type="ECO:0000313" key="3">
    <source>
        <dbReference type="EMBL" id="ROW16414.1"/>
    </source>
</evidence>
<feature type="region of interest" description="Disordered" evidence="1">
    <location>
        <begin position="113"/>
        <end position="143"/>
    </location>
</feature>
<dbReference type="InParanoid" id="A0A423XJI4"/>
<gene>
    <name evidence="3" type="ORF">VPNG_02802</name>
</gene>
<dbReference type="PROSITE" id="PS51733">
    <property type="entry name" value="BPL_LPL_CATALYTIC"/>
    <property type="match status" value="1"/>
</dbReference>
<feature type="domain" description="BPL/LPL catalytic" evidence="2">
    <location>
        <begin position="114"/>
        <end position="318"/>
    </location>
</feature>
<accession>A0A423XJI4</accession>
<dbReference type="PANTHER" id="PTHR10993:SF7">
    <property type="entry name" value="LIPOYLTRANSFERASE 2, MITOCHONDRIAL-RELATED"/>
    <property type="match status" value="1"/>
</dbReference>
<dbReference type="OrthoDB" id="19908at2759"/>